<dbReference type="EMBL" id="CALNXI010005492">
    <property type="protein sequence ID" value="CAH3197916.1"/>
    <property type="molecule type" value="Genomic_DNA"/>
</dbReference>
<evidence type="ECO:0000313" key="3">
    <source>
        <dbReference type="Proteomes" id="UP001159427"/>
    </source>
</evidence>
<evidence type="ECO:0000256" key="1">
    <source>
        <dbReference type="SAM" id="MobiDB-lite"/>
    </source>
</evidence>
<gene>
    <name evidence="2" type="ORF">PEVE_00035432</name>
</gene>
<name>A0ABN8T2E5_9CNID</name>
<organism evidence="2 3">
    <name type="scientific">Porites evermanni</name>
    <dbReference type="NCBI Taxonomy" id="104178"/>
    <lineage>
        <taxon>Eukaryota</taxon>
        <taxon>Metazoa</taxon>
        <taxon>Cnidaria</taxon>
        <taxon>Anthozoa</taxon>
        <taxon>Hexacorallia</taxon>
        <taxon>Scleractinia</taxon>
        <taxon>Fungiina</taxon>
        <taxon>Poritidae</taxon>
        <taxon>Porites</taxon>
    </lineage>
</organism>
<sequence>MNSSIKRMIRKKQKLYNRARKSNSQADWKKFKDLRKATKKRSSLAHDKYLLDLLKTDDKDLETRKPTMTKQFWTYIRSKRQENVGVAPLEINDYIVSDSREKANLLSNYFKSVFTKEDP</sequence>
<accession>A0ABN8T2E5</accession>
<feature type="region of interest" description="Disordered" evidence="1">
    <location>
        <begin position="1"/>
        <end position="24"/>
    </location>
</feature>
<dbReference type="PANTHER" id="PTHR33395:SF22">
    <property type="entry name" value="REVERSE TRANSCRIPTASE DOMAIN-CONTAINING PROTEIN"/>
    <property type="match status" value="1"/>
</dbReference>
<proteinExistence type="predicted"/>
<dbReference type="PANTHER" id="PTHR33395">
    <property type="entry name" value="TRANSCRIPTASE, PUTATIVE-RELATED-RELATED"/>
    <property type="match status" value="1"/>
</dbReference>
<evidence type="ECO:0000313" key="2">
    <source>
        <dbReference type="EMBL" id="CAH3197916.1"/>
    </source>
</evidence>
<protein>
    <submittedName>
        <fullName evidence="2">Uncharacterized protein</fullName>
    </submittedName>
</protein>
<feature type="compositionally biased region" description="Basic residues" evidence="1">
    <location>
        <begin position="7"/>
        <end position="21"/>
    </location>
</feature>
<comment type="caution">
    <text evidence="2">The sequence shown here is derived from an EMBL/GenBank/DDBJ whole genome shotgun (WGS) entry which is preliminary data.</text>
</comment>
<reference evidence="2 3" key="1">
    <citation type="submission" date="2022-05" db="EMBL/GenBank/DDBJ databases">
        <authorList>
            <consortium name="Genoscope - CEA"/>
            <person name="William W."/>
        </authorList>
    </citation>
    <scope>NUCLEOTIDE SEQUENCE [LARGE SCALE GENOMIC DNA]</scope>
</reference>
<keyword evidence="3" id="KW-1185">Reference proteome</keyword>
<dbReference type="Proteomes" id="UP001159427">
    <property type="component" value="Unassembled WGS sequence"/>
</dbReference>